<dbReference type="Pfam" id="PF00378">
    <property type="entry name" value="ECH_1"/>
    <property type="match status" value="1"/>
</dbReference>
<keyword evidence="4" id="KW-1185">Reference proteome</keyword>
<dbReference type="SUPFAM" id="SSF52096">
    <property type="entry name" value="ClpP/crotonase"/>
    <property type="match status" value="1"/>
</dbReference>
<dbReference type="InterPro" id="IPR001753">
    <property type="entry name" value="Enoyl-CoA_hydra/iso"/>
</dbReference>
<dbReference type="Proteomes" id="UP000016569">
    <property type="component" value="Unassembled WGS sequence"/>
</dbReference>
<reference evidence="4" key="1">
    <citation type="journal article" date="2013" name="Genome Announc.">
        <title>Draft Genome Sequence of the Dimorphic Prosthecate Bacterium Brevundimonas abyssalis TAR-001T.</title>
        <authorList>
            <person name="Tsubouchi T."/>
            <person name="Nishi S."/>
            <person name="Usui K."/>
            <person name="Shimane Y."/>
            <person name="Takaki Y."/>
            <person name="Maruyama T."/>
            <person name="Hatada Y."/>
        </authorList>
    </citation>
    <scope>NUCLEOTIDE SEQUENCE [LARGE SCALE GENOMIC DNA]</scope>
    <source>
        <strain evidence="4">TAR-001</strain>
    </source>
</reference>
<dbReference type="EMBL" id="BATC01000009">
    <property type="protein sequence ID" value="GAD58636.1"/>
    <property type="molecule type" value="Genomic_DNA"/>
</dbReference>
<dbReference type="InterPro" id="IPR051683">
    <property type="entry name" value="Enoyl-CoA_Hydratase/Isomerase"/>
</dbReference>
<evidence type="ECO:0000313" key="3">
    <source>
        <dbReference type="EMBL" id="GAD58636.1"/>
    </source>
</evidence>
<name>A0A8E0NAP0_9CAUL</name>
<comment type="similarity">
    <text evidence="1">Belongs to the enoyl-CoA hydratase/isomerase family.</text>
</comment>
<gene>
    <name evidence="3" type="ORF">MBEBAB_0886</name>
</gene>
<comment type="caution">
    <text evidence="3">The sequence shown here is derived from an EMBL/GenBank/DDBJ whole genome shotgun (WGS) entry which is preliminary data.</text>
</comment>
<dbReference type="CDD" id="cd06558">
    <property type="entry name" value="crotonase-like"/>
    <property type="match status" value="1"/>
</dbReference>
<dbReference type="GO" id="GO:0003824">
    <property type="term" value="F:catalytic activity"/>
    <property type="evidence" value="ECO:0007669"/>
    <property type="project" value="UniProtKB-ARBA"/>
</dbReference>
<evidence type="ECO:0000313" key="4">
    <source>
        <dbReference type="Proteomes" id="UP000016569"/>
    </source>
</evidence>
<dbReference type="PANTHER" id="PTHR42964">
    <property type="entry name" value="ENOYL-COA HYDRATASE"/>
    <property type="match status" value="1"/>
</dbReference>
<accession>A0A8E0NAP0</accession>
<sequence>MARLTLNRPGSANGLSVEMLKAMHEAVMVCHSRADLRVLILRGAGANFCGGGDVKDFVSRGEGLPDYLREATAYLQVVSGSLVRLEAPVITGVQGYAAGGGGLGLVCVSDFVIAAASSKFLAGATRVGMAPDAGSSVTLQRLVGFRRAMDIVMRNPVISADEALHMGLITTVAADDQLDQVIDNLALTLAAGARRRSRRPSACSGTAWGSASRPAYPKRHGPSQNSHA</sequence>
<dbReference type="PANTHER" id="PTHR42964:SF1">
    <property type="entry name" value="POLYKETIDE BIOSYNTHESIS ENOYL-COA HYDRATASE PKSH-RELATED"/>
    <property type="match status" value="1"/>
</dbReference>
<proteinExistence type="inferred from homology"/>
<evidence type="ECO:0000256" key="1">
    <source>
        <dbReference type="ARBA" id="ARBA00005254"/>
    </source>
</evidence>
<evidence type="ECO:0000256" key="2">
    <source>
        <dbReference type="SAM" id="MobiDB-lite"/>
    </source>
</evidence>
<dbReference type="Gene3D" id="3.90.226.10">
    <property type="entry name" value="2-enoyl-CoA Hydratase, Chain A, domain 1"/>
    <property type="match status" value="1"/>
</dbReference>
<dbReference type="AlphaFoldDB" id="A0A8E0NAP0"/>
<protein>
    <submittedName>
        <fullName evidence="3">Enoyl-CoA hydratase</fullName>
    </submittedName>
</protein>
<feature type="region of interest" description="Disordered" evidence="2">
    <location>
        <begin position="199"/>
        <end position="228"/>
    </location>
</feature>
<organism evidence="3 4">
    <name type="scientific">Brevundimonas abyssalis TAR-001</name>
    <dbReference type="NCBI Taxonomy" id="1391729"/>
    <lineage>
        <taxon>Bacteria</taxon>
        <taxon>Pseudomonadati</taxon>
        <taxon>Pseudomonadota</taxon>
        <taxon>Alphaproteobacteria</taxon>
        <taxon>Caulobacterales</taxon>
        <taxon>Caulobacteraceae</taxon>
        <taxon>Brevundimonas</taxon>
    </lineage>
</organism>
<dbReference type="InterPro" id="IPR029045">
    <property type="entry name" value="ClpP/crotonase-like_dom_sf"/>
</dbReference>